<sequence>MLGLIDLSSNWLFCKGIHQLITVMGSGSRPLNKDEQYKELKQIMVIIITIALCRKGQTQSLENPRK</sequence>
<dbReference type="GeneID" id="37076117"/>
<accession>A0A319A153</accession>
<name>A0A319A153_9EURO</name>
<organism evidence="1 2">
    <name type="scientific">Aspergillus saccharolyticus JOP 1030-1</name>
    <dbReference type="NCBI Taxonomy" id="1450539"/>
    <lineage>
        <taxon>Eukaryota</taxon>
        <taxon>Fungi</taxon>
        <taxon>Dikarya</taxon>
        <taxon>Ascomycota</taxon>
        <taxon>Pezizomycotina</taxon>
        <taxon>Eurotiomycetes</taxon>
        <taxon>Eurotiomycetidae</taxon>
        <taxon>Eurotiales</taxon>
        <taxon>Aspergillaceae</taxon>
        <taxon>Aspergillus</taxon>
        <taxon>Aspergillus subgen. Circumdati</taxon>
    </lineage>
</organism>
<gene>
    <name evidence="1" type="ORF">BP01DRAFT_356199</name>
</gene>
<protein>
    <submittedName>
        <fullName evidence="1">Uncharacterized protein</fullName>
    </submittedName>
</protein>
<dbReference type="Proteomes" id="UP000248349">
    <property type="component" value="Unassembled WGS sequence"/>
</dbReference>
<keyword evidence="2" id="KW-1185">Reference proteome</keyword>
<evidence type="ECO:0000313" key="2">
    <source>
        <dbReference type="Proteomes" id="UP000248349"/>
    </source>
</evidence>
<proteinExistence type="predicted"/>
<dbReference type="AlphaFoldDB" id="A0A319A153"/>
<dbReference type="RefSeq" id="XP_025432010.1">
    <property type="nucleotide sequence ID" value="XM_025574889.1"/>
</dbReference>
<reference evidence="1 2" key="1">
    <citation type="submission" date="2016-12" db="EMBL/GenBank/DDBJ databases">
        <title>The genomes of Aspergillus section Nigri reveals drivers in fungal speciation.</title>
        <authorList>
            <consortium name="DOE Joint Genome Institute"/>
            <person name="Vesth T.C."/>
            <person name="Nybo J."/>
            <person name="Theobald S."/>
            <person name="Brandl J."/>
            <person name="Frisvad J.C."/>
            <person name="Nielsen K.F."/>
            <person name="Lyhne E.K."/>
            <person name="Kogle M.E."/>
            <person name="Kuo A."/>
            <person name="Riley R."/>
            <person name="Clum A."/>
            <person name="Nolan M."/>
            <person name="Lipzen A."/>
            <person name="Salamov A."/>
            <person name="Henrissat B."/>
            <person name="Wiebenga A."/>
            <person name="De Vries R.P."/>
            <person name="Grigoriev I.V."/>
            <person name="Mortensen U.H."/>
            <person name="Andersen M.R."/>
            <person name="Baker S.E."/>
        </authorList>
    </citation>
    <scope>NUCLEOTIDE SEQUENCE [LARGE SCALE GENOMIC DNA]</scope>
    <source>
        <strain evidence="1 2">JOP 1030-1</strain>
    </source>
</reference>
<evidence type="ECO:0000313" key="1">
    <source>
        <dbReference type="EMBL" id="PYH46028.1"/>
    </source>
</evidence>
<dbReference type="EMBL" id="KZ821229">
    <property type="protein sequence ID" value="PYH46028.1"/>
    <property type="molecule type" value="Genomic_DNA"/>
</dbReference>